<feature type="chain" id="PRO_5041943627" evidence="4">
    <location>
        <begin position="22"/>
        <end position="343"/>
    </location>
</feature>
<evidence type="ECO:0000259" key="5">
    <source>
        <dbReference type="Pfam" id="PF05118"/>
    </source>
</evidence>
<dbReference type="SUPFAM" id="SSF51197">
    <property type="entry name" value="Clavaminate synthase-like"/>
    <property type="match status" value="1"/>
</dbReference>
<dbReference type="GO" id="GO:0016020">
    <property type="term" value="C:membrane"/>
    <property type="evidence" value="ECO:0007669"/>
    <property type="project" value="TreeGrafter"/>
</dbReference>
<feature type="signal peptide" evidence="4">
    <location>
        <begin position="1"/>
        <end position="21"/>
    </location>
</feature>
<dbReference type="Pfam" id="PF05118">
    <property type="entry name" value="Asp_Arg_Hydrox"/>
    <property type="match status" value="1"/>
</dbReference>
<dbReference type="PANTHER" id="PTHR46332:SF5">
    <property type="entry name" value="ASPARTATE BETA-HYDROXYLASE DOMAIN CONTAINING 2"/>
    <property type="match status" value="1"/>
</dbReference>
<feature type="domain" description="Aspartyl/asparaginy/proline hydroxylase" evidence="5">
    <location>
        <begin position="141"/>
        <end position="290"/>
    </location>
</feature>
<comment type="caution">
    <text evidence="6">The sequence shown here is derived from an EMBL/GenBank/DDBJ whole genome shotgun (WGS) entry which is preliminary data.</text>
</comment>
<evidence type="ECO:0000256" key="1">
    <source>
        <dbReference type="ARBA" id="ARBA00007730"/>
    </source>
</evidence>
<dbReference type="InterPro" id="IPR027443">
    <property type="entry name" value="IPNS-like_sf"/>
</dbReference>
<name>A0AAD3D6N3_9STRA</name>
<dbReference type="EMBL" id="BLLK01000058">
    <property type="protein sequence ID" value="GFH57750.1"/>
    <property type="molecule type" value="Genomic_DNA"/>
</dbReference>
<dbReference type="AlphaFoldDB" id="A0AAD3D6N3"/>
<keyword evidence="4" id="KW-0732">Signal</keyword>
<accession>A0AAD3D6N3</accession>
<comment type="similarity">
    <text evidence="1">Belongs to the aspartyl/asparaginyl beta-hydroxylase family.</text>
</comment>
<evidence type="ECO:0000313" key="6">
    <source>
        <dbReference type="EMBL" id="GFH57750.1"/>
    </source>
</evidence>
<protein>
    <submittedName>
        <fullName evidence="6">Asp_Arg_Hydrox-domain-containing protein</fullName>
    </submittedName>
</protein>
<keyword evidence="3" id="KW-0560">Oxidoreductase</keyword>
<dbReference type="PANTHER" id="PTHR46332">
    <property type="entry name" value="ASPARTATE BETA-HYDROXYLASE DOMAIN-CONTAINING PROTEIN 2"/>
    <property type="match status" value="1"/>
</dbReference>
<dbReference type="Proteomes" id="UP001054902">
    <property type="component" value="Unassembled WGS sequence"/>
</dbReference>
<organism evidence="6 7">
    <name type="scientific">Chaetoceros tenuissimus</name>
    <dbReference type="NCBI Taxonomy" id="426638"/>
    <lineage>
        <taxon>Eukaryota</taxon>
        <taxon>Sar</taxon>
        <taxon>Stramenopiles</taxon>
        <taxon>Ochrophyta</taxon>
        <taxon>Bacillariophyta</taxon>
        <taxon>Coscinodiscophyceae</taxon>
        <taxon>Chaetocerotophycidae</taxon>
        <taxon>Chaetocerotales</taxon>
        <taxon>Chaetocerotaceae</taxon>
        <taxon>Chaetoceros</taxon>
    </lineage>
</organism>
<reference evidence="6 7" key="1">
    <citation type="journal article" date="2021" name="Sci. Rep.">
        <title>The genome of the diatom Chaetoceros tenuissimus carries an ancient integrated fragment of an extant virus.</title>
        <authorList>
            <person name="Hongo Y."/>
            <person name="Kimura K."/>
            <person name="Takaki Y."/>
            <person name="Yoshida Y."/>
            <person name="Baba S."/>
            <person name="Kobayashi G."/>
            <person name="Nagasaki K."/>
            <person name="Hano T."/>
            <person name="Tomaru Y."/>
        </authorList>
    </citation>
    <scope>NUCLEOTIDE SEQUENCE [LARGE SCALE GENOMIC DNA]</scope>
    <source>
        <strain evidence="6 7">NIES-3715</strain>
    </source>
</reference>
<evidence type="ECO:0000256" key="4">
    <source>
        <dbReference type="SAM" id="SignalP"/>
    </source>
</evidence>
<evidence type="ECO:0000256" key="3">
    <source>
        <dbReference type="ARBA" id="ARBA00023002"/>
    </source>
</evidence>
<evidence type="ECO:0000256" key="2">
    <source>
        <dbReference type="ARBA" id="ARBA00022964"/>
    </source>
</evidence>
<dbReference type="Gene3D" id="2.60.120.330">
    <property type="entry name" value="B-lactam Antibiotic, Isopenicillin N Synthase, Chain"/>
    <property type="match status" value="1"/>
</dbReference>
<dbReference type="GO" id="GO:0051213">
    <property type="term" value="F:dioxygenase activity"/>
    <property type="evidence" value="ECO:0007669"/>
    <property type="project" value="UniProtKB-KW"/>
</dbReference>
<proteinExistence type="inferred from homology"/>
<evidence type="ECO:0000313" key="7">
    <source>
        <dbReference type="Proteomes" id="UP001054902"/>
    </source>
</evidence>
<keyword evidence="2" id="KW-0223">Dioxygenase</keyword>
<keyword evidence="7" id="KW-1185">Reference proteome</keyword>
<dbReference type="InterPro" id="IPR051821">
    <property type="entry name" value="Asp/Asn_beta-hydroxylase"/>
</dbReference>
<gene>
    <name evidence="6" type="ORF">CTEN210_14226</name>
</gene>
<dbReference type="InterPro" id="IPR007803">
    <property type="entry name" value="Asp/Arg/Pro-Hydrxlase"/>
</dbReference>
<sequence>MKYSSNVTAIALFSLFQGIHTFAPSPIQQNVMNMKTPTQLSALTERQMQFWEDVEDGLNDVETVYAERNMDIDRIRNFCNTAQGINPLPTPAAPGHQPSEEHVDGLTALPFWDVTADLEKFPWAQKLEEKAPIIIQELQSKLDKEAMEAAQIQKDSLFAGDSAWQNNVMGTGWSAFRLQRLGVWNGENCKEFPKTTEIMRSLNIPFAVRGVCFARQAAGSGVQPHSDGRNFILTSHLGLKVPDGCWIQVGEERRGWEEGKLVTLDTSFEHSTGNPTDEDRHVLIIDFWHPELSEAERAALEFTYDLRNKFESGQVPFRKPRKLMEEEEGQGLAGIFSGLFGNK</sequence>